<dbReference type="KEGG" id="sng:SNE_A05040"/>
<proteinExistence type="predicted"/>
<reference evidence="1 2" key="2">
    <citation type="journal article" date="2011" name="Mol. Biol. Evol.">
        <title>Unity in variety--the pan-genome of the Chlamydiae.</title>
        <authorList>
            <person name="Collingro A."/>
            <person name="Tischler P."/>
            <person name="Weinmaier T."/>
            <person name="Penz T."/>
            <person name="Heinz E."/>
            <person name="Brunham R.C."/>
            <person name="Read T.D."/>
            <person name="Bavoil P.M."/>
            <person name="Sachse K."/>
            <person name="Kahane S."/>
            <person name="Friedman M.G."/>
            <person name="Rattei T."/>
            <person name="Myers G.S."/>
            <person name="Horn M."/>
        </authorList>
    </citation>
    <scope>NUCLEOTIDE SEQUENCE [LARGE SCALE GENOMIC DNA]</scope>
    <source>
        <strain evidence="2">ATCC VR-1471 / Z</strain>
    </source>
</reference>
<sequence>MQQPDHKQAMEMLNSTLREMKGELGEVDGMSLKGPKKKMAKHMHEIYDEISELIEKYENSHEHDDLNHAFRQIEILKPAFVLNYNEILR</sequence>
<gene>
    <name evidence="1" type="ordered locus">SNE_A05040</name>
</gene>
<dbReference type="EMBL" id="FR872582">
    <property type="protein sequence ID" value="CCB88381.1"/>
    <property type="molecule type" value="Genomic_DNA"/>
</dbReference>
<accession>F8L6N3</accession>
<name>F8L6N3_SIMNZ</name>
<dbReference type="Proteomes" id="UP000000496">
    <property type="component" value="Chromosome gsn.131"/>
</dbReference>
<protein>
    <submittedName>
        <fullName evidence="1">Uncharacterized protein</fullName>
    </submittedName>
</protein>
<evidence type="ECO:0000313" key="1">
    <source>
        <dbReference type="EMBL" id="CCB88381.1"/>
    </source>
</evidence>
<dbReference type="HOGENOM" id="CLU_2452973_0_0_0"/>
<evidence type="ECO:0000313" key="2">
    <source>
        <dbReference type="Proteomes" id="UP000000496"/>
    </source>
</evidence>
<organism evidence="1 2">
    <name type="scientific">Simkania negevensis (strain ATCC VR-1471 / DSM 27360 / Z)</name>
    <dbReference type="NCBI Taxonomy" id="331113"/>
    <lineage>
        <taxon>Bacteria</taxon>
        <taxon>Pseudomonadati</taxon>
        <taxon>Chlamydiota</taxon>
        <taxon>Chlamydiia</taxon>
        <taxon>Parachlamydiales</taxon>
        <taxon>Simkaniaceae</taxon>
        <taxon>Simkania</taxon>
    </lineage>
</organism>
<reference key="1">
    <citation type="journal article" date="2011" name="Mol. Biol. Evol.">
        <title>Unity in variety -- the pan-genome of the Chlamydiae.</title>
        <authorList>
            <person name="Collingro A."/>
            <person name="Tischler P."/>
            <person name="Weinmaier T."/>
            <person name="Penz T."/>
            <person name="Heinz E."/>
            <person name="Brunham R.C."/>
            <person name="Read T.D."/>
            <person name="Bavoil P.M."/>
            <person name="Sachse K."/>
            <person name="Kahane S."/>
            <person name="Friedman M.G."/>
            <person name="Rattei T."/>
            <person name="Myers G.S.A."/>
            <person name="Horn M."/>
        </authorList>
    </citation>
    <scope>NUCLEOTIDE SEQUENCE</scope>
    <source>
        <strain>Z</strain>
    </source>
</reference>
<keyword evidence="2" id="KW-1185">Reference proteome</keyword>
<dbReference type="RefSeq" id="WP_013942848.1">
    <property type="nucleotide sequence ID" value="NC_015713.1"/>
</dbReference>
<dbReference type="AlphaFoldDB" id="F8L6N3"/>